<dbReference type="InterPro" id="IPR025355">
    <property type="entry name" value="DUF4259"/>
</dbReference>
<accession>A0A7W5VAD8</accession>
<protein>
    <recommendedName>
        <fullName evidence="3">DUF4259 domain-containing protein</fullName>
    </recommendedName>
</protein>
<evidence type="ECO:0000313" key="2">
    <source>
        <dbReference type="Proteomes" id="UP000579945"/>
    </source>
</evidence>
<evidence type="ECO:0008006" key="3">
    <source>
        <dbReference type="Google" id="ProtNLM"/>
    </source>
</evidence>
<dbReference type="Proteomes" id="UP000579945">
    <property type="component" value="Unassembled WGS sequence"/>
</dbReference>
<dbReference type="EMBL" id="JACIBV010000001">
    <property type="protein sequence ID" value="MBB3728074.1"/>
    <property type="molecule type" value="Genomic_DNA"/>
</dbReference>
<dbReference type="GeneID" id="95390337"/>
<dbReference type="RefSeq" id="WP_183649544.1">
    <property type="nucleotide sequence ID" value="NZ_BAAAXX010000039.1"/>
</dbReference>
<dbReference type="AlphaFoldDB" id="A0A7W5VAD8"/>
<keyword evidence="2" id="KW-1185">Reference proteome</keyword>
<organism evidence="1 2">
    <name type="scientific">Nonomuraea dietziae</name>
    <dbReference type="NCBI Taxonomy" id="65515"/>
    <lineage>
        <taxon>Bacteria</taxon>
        <taxon>Bacillati</taxon>
        <taxon>Actinomycetota</taxon>
        <taxon>Actinomycetes</taxon>
        <taxon>Streptosporangiales</taxon>
        <taxon>Streptosporangiaceae</taxon>
        <taxon>Nonomuraea</taxon>
    </lineage>
</organism>
<comment type="caution">
    <text evidence="1">The sequence shown here is derived from an EMBL/GenBank/DDBJ whole genome shotgun (WGS) entry which is preliminary data.</text>
</comment>
<evidence type="ECO:0000313" key="1">
    <source>
        <dbReference type="EMBL" id="MBB3728074.1"/>
    </source>
</evidence>
<dbReference type="Pfam" id="PF14078">
    <property type="entry name" value="DUF4259"/>
    <property type="match status" value="1"/>
</dbReference>
<sequence length="138" mass="14302">MGTWDVGPFDNDSAADWCGALNDASAERRVELIRQALATAAGSDDYLDGDDANSAIAAAAIVAAQRGGQPITSAYAPSFLVKGGGVELPSDSALAALALRALDRVAAERSEWRDLWEEAGALPQATAVLTSIREGLSR</sequence>
<proteinExistence type="predicted"/>
<gene>
    <name evidence="1" type="ORF">FHR33_003934</name>
</gene>
<reference evidence="1 2" key="1">
    <citation type="submission" date="2020-08" db="EMBL/GenBank/DDBJ databases">
        <title>Sequencing the genomes of 1000 actinobacteria strains.</title>
        <authorList>
            <person name="Klenk H.-P."/>
        </authorList>
    </citation>
    <scope>NUCLEOTIDE SEQUENCE [LARGE SCALE GENOMIC DNA]</scope>
    <source>
        <strain evidence="1 2">DSM 44320</strain>
    </source>
</reference>
<name>A0A7W5VAD8_9ACTN</name>